<evidence type="ECO:0000256" key="3">
    <source>
        <dbReference type="ARBA" id="ARBA00022801"/>
    </source>
</evidence>
<dbReference type="PANTHER" id="PTHR21581">
    <property type="entry name" value="D-ALANYL-D-ALANINE CARBOXYPEPTIDASE"/>
    <property type="match status" value="1"/>
</dbReference>
<feature type="active site" description="Acyl-ester intermediate" evidence="7">
    <location>
        <position position="63"/>
    </location>
</feature>
<organism evidence="12 13">
    <name type="scientific">Aureibacillus halotolerans</name>
    <dbReference type="NCBI Taxonomy" id="1508390"/>
    <lineage>
        <taxon>Bacteria</taxon>
        <taxon>Bacillati</taxon>
        <taxon>Bacillota</taxon>
        <taxon>Bacilli</taxon>
        <taxon>Bacillales</taxon>
        <taxon>Bacillaceae</taxon>
        <taxon>Aureibacillus</taxon>
    </lineage>
</organism>
<evidence type="ECO:0000256" key="1">
    <source>
        <dbReference type="ARBA" id="ARBA00007164"/>
    </source>
</evidence>
<dbReference type="InterPro" id="IPR012338">
    <property type="entry name" value="Beta-lactam/transpept-like"/>
</dbReference>
<dbReference type="Proteomes" id="UP000295632">
    <property type="component" value="Unassembled WGS sequence"/>
</dbReference>
<feature type="chain" id="PRO_5038471354" evidence="10">
    <location>
        <begin position="22"/>
        <end position="371"/>
    </location>
</feature>
<accession>A0A4R6U5T0</accession>
<dbReference type="GO" id="GO:0071555">
    <property type="term" value="P:cell wall organization"/>
    <property type="evidence" value="ECO:0007669"/>
    <property type="project" value="UniProtKB-KW"/>
</dbReference>
<name>A0A4R6U5T0_9BACI</name>
<dbReference type="AlphaFoldDB" id="A0A4R6U5T0"/>
<dbReference type="EMBL" id="SNYJ01000003">
    <property type="protein sequence ID" value="TDQ41581.1"/>
    <property type="molecule type" value="Genomic_DNA"/>
</dbReference>
<keyword evidence="13" id="KW-1185">Reference proteome</keyword>
<keyword evidence="12" id="KW-0645">Protease</keyword>
<comment type="similarity">
    <text evidence="1 9">Belongs to the peptidase S11 family.</text>
</comment>
<dbReference type="GO" id="GO:0006508">
    <property type="term" value="P:proteolysis"/>
    <property type="evidence" value="ECO:0007669"/>
    <property type="project" value="InterPro"/>
</dbReference>
<evidence type="ECO:0000313" key="12">
    <source>
        <dbReference type="EMBL" id="TDQ41581.1"/>
    </source>
</evidence>
<evidence type="ECO:0000256" key="10">
    <source>
        <dbReference type="SAM" id="SignalP"/>
    </source>
</evidence>
<dbReference type="GO" id="GO:0009002">
    <property type="term" value="F:serine-type D-Ala-D-Ala carboxypeptidase activity"/>
    <property type="evidence" value="ECO:0007669"/>
    <property type="project" value="InterPro"/>
</dbReference>
<evidence type="ECO:0000256" key="9">
    <source>
        <dbReference type="RuleBase" id="RU004016"/>
    </source>
</evidence>
<reference evidence="12 13" key="1">
    <citation type="submission" date="2019-03" db="EMBL/GenBank/DDBJ databases">
        <title>Genomic Encyclopedia of Type Strains, Phase IV (KMG-IV): sequencing the most valuable type-strain genomes for metagenomic binning, comparative biology and taxonomic classification.</title>
        <authorList>
            <person name="Goeker M."/>
        </authorList>
    </citation>
    <scope>NUCLEOTIDE SEQUENCE [LARGE SCALE GENOMIC DNA]</scope>
    <source>
        <strain evidence="12 13">DSM 28697</strain>
    </source>
</reference>
<feature type="binding site" evidence="8">
    <location>
        <position position="227"/>
    </location>
    <ligand>
        <name>substrate</name>
    </ligand>
</feature>
<feature type="signal peptide" evidence="10">
    <location>
        <begin position="1"/>
        <end position="21"/>
    </location>
</feature>
<keyword evidence="12" id="KW-0121">Carboxypeptidase</keyword>
<keyword evidence="4" id="KW-0133">Cell shape</keyword>
<proteinExistence type="inferred from homology"/>
<feature type="active site" evidence="7">
    <location>
        <position position="118"/>
    </location>
</feature>
<dbReference type="PANTHER" id="PTHR21581:SF33">
    <property type="entry name" value="D-ALANYL-D-ALANINE CARBOXYPEPTIDASE DACB"/>
    <property type="match status" value="1"/>
</dbReference>
<evidence type="ECO:0000256" key="7">
    <source>
        <dbReference type="PIRSR" id="PIRSR618044-1"/>
    </source>
</evidence>
<dbReference type="SUPFAM" id="SSF56601">
    <property type="entry name" value="beta-lactamase/transpeptidase-like"/>
    <property type="match status" value="1"/>
</dbReference>
<evidence type="ECO:0000256" key="5">
    <source>
        <dbReference type="ARBA" id="ARBA00022984"/>
    </source>
</evidence>
<evidence type="ECO:0000256" key="6">
    <source>
        <dbReference type="ARBA" id="ARBA00023316"/>
    </source>
</evidence>
<keyword evidence="5" id="KW-0573">Peptidoglycan synthesis</keyword>
<evidence type="ECO:0000259" key="11">
    <source>
        <dbReference type="Pfam" id="PF00768"/>
    </source>
</evidence>
<dbReference type="PRINTS" id="PR00725">
    <property type="entry name" value="DADACBPTASE1"/>
</dbReference>
<evidence type="ECO:0000256" key="2">
    <source>
        <dbReference type="ARBA" id="ARBA00022729"/>
    </source>
</evidence>
<dbReference type="GO" id="GO:0008360">
    <property type="term" value="P:regulation of cell shape"/>
    <property type="evidence" value="ECO:0007669"/>
    <property type="project" value="UniProtKB-KW"/>
</dbReference>
<comment type="caution">
    <text evidence="12">The sequence shown here is derived from an EMBL/GenBank/DDBJ whole genome shotgun (WGS) entry which is preliminary data.</text>
</comment>
<evidence type="ECO:0000256" key="4">
    <source>
        <dbReference type="ARBA" id="ARBA00022960"/>
    </source>
</evidence>
<gene>
    <name evidence="12" type="ORF">EV213_103159</name>
</gene>
<keyword evidence="2 10" id="KW-0732">Signal</keyword>
<dbReference type="Pfam" id="PF00768">
    <property type="entry name" value="Peptidase_S11"/>
    <property type="match status" value="1"/>
</dbReference>
<sequence>MKTIGFFILLVMLFTSMPLEASLATKEDRPPPNVSAETAVLMDLESQRMLFGKQPHKQMRIASITKIMTALLAIESTKWDEEVTVSALATRQEGSSLYLQQGEKIKLKHLVYGLMLRSGNDAAVAIAEHVGGSVDGFVFMMNQRARQIGMTNTIFNNPHGLDDHEEHFSTAFDMALLTREAMKNDQFREVSSTKLYQVKDPDGPWNRVWKNKNKLLTTLYPHSTGGKTGFTKRARRTLVSTAEKEGEPLVVVTLNASSDWADHQALFEWGFSQFDWYTVLDKDERLDRKSLQLEEEYAPAFNVVLPLRDSEKEDVTIDLRLGDTDSFADVSIAKEQVTTVRLVKHEPPPKPGFFKRLFGFFHVGYGGQPHG</sequence>
<feature type="active site" description="Proton acceptor" evidence="7">
    <location>
        <position position="66"/>
    </location>
</feature>
<keyword evidence="3" id="KW-0378">Hydrolase</keyword>
<protein>
    <submittedName>
        <fullName evidence="12">D-alanyl-D-alanine carboxypeptidase</fullName>
    </submittedName>
</protein>
<evidence type="ECO:0000313" key="13">
    <source>
        <dbReference type="Proteomes" id="UP000295632"/>
    </source>
</evidence>
<evidence type="ECO:0000256" key="8">
    <source>
        <dbReference type="PIRSR" id="PIRSR618044-2"/>
    </source>
</evidence>
<dbReference type="GO" id="GO:0009252">
    <property type="term" value="P:peptidoglycan biosynthetic process"/>
    <property type="evidence" value="ECO:0007669"/>
    <property type="project" value="UniProtKB-KW"/>
</dbReference>
<keyword evidence="6" id="KW-0961">Cell wall biogenesis/degradation</keyword>
<dbReference type="Gene3D" id="3.40.710.10">
    <property type="entry name" value="DD-peptidase/beta-lactamase superfamily"/>
    <property type="match status" value="1"/>
</dbReference>
<dbReference type="InterPro" id="IPR018044">
    <property type="entry name" value="Peptidase_S11"/>
</dbReference>
<dbReference type="InterPro" id="IPR001967">
    <property type="entry name" value="Peptidase_S11_N"/>
</dbReference>
<feature type="domain" description="Peptidase S11 D-alanyl-D-alanine carboxypeptidase A N-terminal" evidence="11">
    <location>
        <begin position="31"/>
        <end position="257"/>
    </location>
</feature>